<organism evidence="1 2">
    <name type="scientific">Phaeosphaeria nodorum (strain SN15 / ATCC MYA-4574 / FGSC 10173)</name>
    <name type="common">Glume blotch fungus</name>
    <name type="synonym">Parastagonospora nodorum</name>
    <dbReference type="NCBI Taxonomy" id="321614"/>
    <lineage>
        <taxon>Eukaryota</taxon>
        <taxon>Fungi</taxon>
        <taxon>Dikarya</taxon>
        <taxon>Ascomycota</taxon>
        <taxon>Pezizomycotina</taxon>
        <taxon>Dothideomycetes</taxon>
        <taxon>Pleosporomycetidae</taxon>
        <taxon>Pleosporales</taxon>
        <taxon>Pleosporineae</taxon>
        <taxon>Phaeosphaeriaceae</taxon>
        <taxon>Parastagonospora</taxon>
    </lineage>
</organism>
<dbReference type="AlphaFoldDB" id="A0A7U2FIV7"/>
<evidence type="ECO:0000313" key="2">
    <source>
        <dbReference type="Proteomes" id="UP000663193"/>
    </source>
</evidence>
<dbReference type="EMBL" id="CP069038">
    <property type="protein sequence ID" value="QRD04060.1"/>
    <property type="molecule type" value="Genomic_DNA"/>
</dbReference>
<name>A0A7U2FIV7_PHANO</name>
<dbReference type="VEuPathDB" id="FungiDB:JI435_420590"/>
<proteinExistence type="predicted"/>
<evidence type="ECO:0000313" key="1">
    <source>
        <dbReference type="EMBL" id="QRD04060.1"/>
    </source>
</evidence>
<accession>A0A7U2FIV7</accession>
<keyword evidence="2" id="KW-1185">Reference proteome</keyword>
<dbReference type="Proteomes" id="UP000663193">
    <property type="component" value="Chromosome 16"/>
</dbReference>
<sequence length="50" mass="5730">MHVPRERFLPPIEQSEAEAVWIVTSWHHVTLFCHPAKARAPLTACHFPPS</sequence>
<protein>
    <submittedName>
        <fullName evidence="1">Uncharacterized protein</fullName>
    </submittedName>
</protein>
<gene>
    <name evidence="1" type="ORF">JI435_420590</name>
</gene>
<reference evidence="2" key="1">
    <citation type="journal article" date="2021" name="BMC Genomics">
        <title>Chromosome-level genome assembly and manually-curated proteome of model necrotroph Parastagonospora nodorum Sn15 reveals a genome-wide trove of candidate effector homologs, and redundancy of virulence-related functions within an accessory chromosome.</title>
        <authorList>
            <person name="Bertazzoni S."/>
            <person name="Jones D.A.B."/>
            <person name="Phan H.T."/>
            <person name="Tan K.-C."/>
            <person name="Hane J.K."/>
        </authorList>
    </citation>
    <scope>NUCLEOTIDE SEQUENCE [LARGE SCALE GENOMIC DNA]</scope>
    <source>
        <strain evidence="2">SN15 / ATCC MYA-4574 / FGSC 10173)</strain>
    </source>
</reference>